<sequence length="109" mass="12926">MNLLNELESASNSSSLKDQIILHVHRETGMLNVCHELLDNVQQRQQLIMELEFLPILPLFENSLAFLRLIRVRDFEKCKPIMKMVTEARDHVDQKFVFLKMLLLFGWSW</sequence>
<keyword evidence="2" id="KW-1185">Reference proteome</keyword>
<dbReference type="EMBL" id="PKPP01036275">
    <property type="protein sequence ID" value="PWA13669.1"/>
    <property type="molecule type" value="Genomic_DNA"/>
</dbReference>
<evidence type="ECO:0000313" key="2">
    <source>
        <dbReference type="Proteomes" id="UP000245207"/>
    </source>
</evidence>
<reference evidence="1 2" key="1">
    <citation type="journal article" date="2018" name="Mol. Plant">
        <title>The genome of Artemisia annua provides insight into the evolution of Asteraceae family and artemisinin biosynthesis.</title>
        <authorList>
            <person name="Shen Q."/>
            <person name="Zhang L."/>
            <person name="Liao Z."/>
            <person name="Wang S."/>
            <person name="Yan T."/>
            <person name="Shi P."/>
            <person name="Liu M."/>
            <person name="Fu X."/>
            <person name="Pan Q."/>
            <person name="Wang Y."/>
            <person name="Lv Z."/>
            <person name="Lu X."/>
            <person name="Zhang F."/>
            <person name="Jiang W."/>
            <person name="Ma Y."/>
            <person name="Chen M."/>
            <person name="Hao X."/>
            <person name="Li L."/>
            <person name="Tang Y."/>
            <person name="Lv G."/>
            <person name="Zhou Y."/>
            <person name="Sun X."/>
            <person name="Brodelius P.E."/>
            <person name="Rose J.K.C."/>
            <person name="Tang K."/>
        </authorList>
    </citation>
    <scope>NUCLEOTIDE SEQUENCE [LARGE SCALE GENOMIC DNA]</scope>
    <source>
        <strain evidence="2">cv. Huhao1</strain>
        <tissue evidence="1">Leaf</tissue>
    </source>
</reference>
<dbReference type="AlphaFoldDB" id="A0A2U1K8M6"/>
<accession>A0A2U1K8M6</accession>
<name>A0A2U1K8M6_ARTAN</name>
<organism evidence="1 2">
    <name type="scientific">Artemisia annua</name>
    <name type="common">Sweet wormwood</name>
    <dbReference type="NCBI Taxonomy" id="35608"/>
    <lineage>
        <taxon>Eukaryota</taxon>
        <taxon>Viridiplantae</taxon>
        <taxon>Streptophyta</taxon>
        <taxon>Embryophyta</taxon>
        <taxon>Tracheophyta</taxon>
        <taxon>Spermatophyta</taxon>
        <taxon>Magnoliopsida</taxon>
        <taxon>eudicotyledons</taxon>
        <taxon>Gunneridae</taxon>
        <taxon>Pentapetalae</taxon>
        <taxon>asterids</taxon>
        <taxon>campanulids</taxon>
        <taxon>Asterales</taxon>
        <taxon>Asteraceae</taxon>
        <taxon>Asteroideae</taxon>
        <taxon>Anthemideae</taxon>
        <taxon>Artemisiinae</taxon>
        <taxon>Artemisia</taxon>
    </lineage>
</organism>
<proteinExistence type="predicted"/>
<comment type="caution">
    <text evidence="1">The sequence shown here is derived from an EMBL/GenBank/DDBJ whole genome shotgun (WGS) entry which is preliminary data.</text>
</comment>
<dbReference type="Proteomes" id="UP000245207">
    <property type="component" value="Unassembled WGS sequence"/>
</dbReference>
<evidence type="ECO:0000313" key="1">
    <source>
        <dbReference type="EMBL" id="PWA13669.1"/>
    </source>
</evidence>
<protein>
    <submittedName>
        <fullName evidence="1">Uncharacterized protein</fullName>
    </submittedName>
</protein>
<gene>
    <name evidence="1" type="ORF">CTI12_AA631630</name>
</gene>